<feature type="transmembrane region" description="Helical" evidence="1">
    <location>
        <begin position="36"/>
        <end position="59"/>
    </location>
</feature>
<keyword evidence="1" id="KW-1133">Transmembrane helix</keyword>
<dbReference type="RefSeq" id="YP_009202372.1">
    <property type="nucleotide sequence ID" value="NC_028842.1"/>
</dbReference>
<gene>
    <name evidence="2" type="primary">92</name>
    <name evidence="2" type="ORF">PBI_CAPTAINTRIPS_92</name>
</gene>
<name>A0A0A0RSV6_9CAUD</name>
<evidence type="ECO:0000256" key="1">
    <source>
        <dbReference type="SAM" id="Phobius"/>
    </source>
</evidence>
<keyword evidence="1" id="KW-0812">Transmembrane</keyword>
<keyword evidence="1" id="KW-0472">Membrane</keyword>
<organism evidence="2 3">
    <name type="scientific">Mycobacterium phage CaptainTrips</name>
    <dbReference type="NCBI Taxonomy" id="1556289"/>
    <lineage>
        <taxon>Viruses</taxon>
        <taxon>Duplodnaviria</taxon>
        <taxon>Heunggongvirae</taxon>
        <taxon>Uroviricota</taxon>
        <taxon>Caudoviricetes</taxon>
        <taxon>Gracegardnervirinae</taxon>
        <taxon>Cheoctovirus</taxon>
        <taxon>Cheoctovirus captaintrips</taxon>
    </lineage>
</organism>
<proteinExistence type="predicted"/>
<reference evidence="2 3" key="1">
    <citation type="submission" date="2014-09" db="EMBL/GenBank/DDBJ databases">
        <authorList>
            <person name="Powell E.R."/>
            <person name="Ardrey L.M."/>
            <person name="Brewer L.W."/>
            <person name="Cochran D.E."/>
            <person name="Debro L.H."/>
            <person name="Murdock C.A."/>
            <person name="Reynolds S.V."/>
            <person name="Bradley K.W."/>
            <person name="Barker L.P."/>
            <person name="Asai D.J."/>
            <person name="Bowman C.A."/>
            <person name="Russell D.A."/>
            <person name="Pope W.H."/>
            <person name="Jacobs-Sera D."/>
            <person name="Hendrix R.W."/>
            <person name="Hatfull G.F."/>
        </authorList>
    </citation>
    <scope>NUCLEOTIDE SEQUENCE [LARGE SCALE GENOMIC DNA]</scope>
</reference>
<evidence type="ECO:0000313" key="3">
    <source>
        <dbReference type="Proteomes" id="UP000030201"/>
    </source>
</evidence>
<keyword evidence="3" id="KW-1185">Reference proteome</keyword>
<sequence>MNWTVVMISTLIVCIVATTVAFGGTMANLEYGTNRAAAAFGCATVALAAVDILLLGAVWQ</sequence>
<dbReference type="OrthoDB" id="27381at10239"/>
<dbReference type="Proteomes" id="UP000030201">
    <property type="component" value="Segment"/>
</dbReference>
<dbReference type="KEGG" id="vg:26629345"/>
<dbReference type="EMBL" id="KM652553">
    <property type="protein sequence ID" value="AIW02484.1"/>
    <property type="molecule type" value="Genomic_DNA"/>
</dbReference>
<evidence type="ECO:0000313" key="2">
    <source>
        <dbReference type="EMBL" id="AIW02484.1"/>
    </source>
</evidence>
<dbReference type="GeneID" id="26629345"/>
<feature type="transmembrane region" description="Helical" evidence="1">
    <location>
        <begin position="6"/>
        <end position="29"/>
    </location>
</feature>
<accession>A0A0A0RSV6</accession>
<protein>
    <submittedName>
        <fullName evidence="2">Uncharacterized protein</fullName>
    </submittedName>
</protein>